<evidence type="ECO:0000256" key="2">
    <source>
        <dbReference type="ARBA" id="ARBA00023136"/>
    </source>
</evidence>
<evidence type="ECO:0000256" key="3">
    <source>
        <dbReference type="ARBA" id="ARBA00023237"/>
    </source>
</evidence>
<dbReference type="InterPro" id="IPR019734">
    <property type="entry name" value="TPR_rpt"/>
</dbReference>
<keyword evidence="5" id="KW-0449">Lipoprotein</keyword>
<comment type="caution">
    <text evidence="5">The sequence shown here is derived from an EMBL/GenBank/DDBJ whole genome shotgun (WGS) entry which is preliminary data.</text>
</comment>
<dbReference type="InterPro" id="IPR017689">
    <property type="entry name" value="BamD"/>
</dbReference>
<accession>D9PMT9</accession>
<reference evidence="5" key="1">
    <citation type="submission" date="2010-07" db="EMBL/GenBank/DDBJ databases">
        <authorList>
            <consortium name="CONSOLIDER consortium CSD2007-00005"/>
            <person name="Guazzaroni M.-E."/>
            <person name="Richter M."/>
            <person name="Garcia-Salamanca A."/>
            <person name="Yarza P."/>
            <person name="Ferrer M."/>
        </authorList>
    </citation>
    <scope>NUCLEOTIDE SEQUENCE</scope>
</reference>
<sequence>MLLFLLSGCSYIENFIGGGEEDEGDAGELMTLGMEEMGKGRYKSAVEAFQKLKDRFPYSKYAVIAELRMADALYLQEEYQQAYAAYDEFEKLHPKHKDMPYVIYQKGMSNFSEIQSKDREQVHTLKAKEEFERLIKRFPRDDYANKARKNLRECLIYLAEYELFVANFYYRQGKYRAALGRYLYILNNYPDMGQYHDAMEGITLCKEKLAQET</sequence>
<dbReference type="AlphaFoldDB" id="D9PMT9"/>
<evidence type="ECO:0000313" key="5">
    <source>
        <dbReference type="EMBL" id="EFK95126.1"/>
    </source>
</evidence>
<dbReference type="EMBL" id="ADZX01000875">
    <property type="protein sequence ID" value="EFK95126.1"/>
    <property type="molecule type" value="Genomic_DNA"/>
</dbReference>
<proteinExistence type="inferred from homology"/>
<organism evidence="5">
    <name type="scientific">sediment metagenome</name>
    <dbReference type="NCBI Taxonomy" id="749907"/>
    <lineage>
        <taxon>unclassified sequences</taxon>
        <taxon>metagenomes</taxon>
        <taxon>ecological metagenomes</taxon>
    </lineage>
</organism>
<dbReference type="Pfam" id="PF13525">
    <property type="entry name" value="YfiO"/>
    <property type="match status" value="1"/>
</dbReference>
<name>D9PMT9_9ZZZZ</name>
<gene>
    <name evidence="5" type="ORF">LDC_2868</name>
</gene>
<evidence type="ECO:0000259" key="4">
    <source>
        <dbReference type="Pfam" id="PF13525"/>
    </source>
</evidence>
<dbReference type="InterPro" id="IPR011990">
    <property type="entry name" value="TPR-like_helical_dom_sf"/>
</dbReference>
<evidence type="ECO:0000256" key="1">
    <source>
        <dbReference type="ARBA" id="ARBA00022729"/>
    </source>
</evidence>
<dbReference type="SMART" id="SM00028">
    <property type="entry name" value="TPR"/>
    <property type="match status" value="3"/>
</dbReference>
<keyword evidence="2" id="KW-0472">Membrane</keyword>
<keyword evidence="1" id="KW-0732">Signal</keyword>
<dbReference type="InterPro" id="IPR039565">
    <property type="entry name" value="BamD-like"/>
</dbReference>
<reference evidence="5" key="2">
    <citation type="journal article" date="2011" name="Microb. Ecol.">
        <title>Taxonomic and Functional Metagenomic Profiling of the Microbial Community in the Anoxic Sediment of a Sub-saline Shallow Lake (Laguna de Carrizo, Central Spain).</title>
        <authorList>
            <person name="Ferrer M."/>
            <person name="Guazzaroni M.E."/>
            <person name="Richter M."/>
            <person name="Garcia-Salamanca A."/>
            <person name="Yarza P."/>
            <person name="Suarez-Suarez A."/>
            <person name="Solano J."/>
            <person name="Alcaide M."/>
            <person name="van Dillewijn P."/>
            <person name="Molina-Henares M.A."/>
            <person name="Lopez-Cortes N."/>
            <person name="Al-Ramahi Y."/>
            <person name="Guerrero C."/>
            <person name="Acosta A."/>
            <person name="de Eugenio L.I."/>
            <person name="Martinez V."/>
            <person name="Marques S."/>
            <person name="Rojo F."/>
            <person name="Santero E."/>
            <person name="Genilloud O."/>
            <person name="Perez-Perez J."/>
            <person name="Rossello-Mora R."/>
            <person name="Ramos J.L."/>
        </authorList>
    </citation>
    <scope>NUCLEOTIDE SEQUENCE</scope>
</reference>
<feature type="non-terminal residue" evidence="5">
    <location>
        <position position="213"/>
    </location>
</feature>
<dbReference type="SUPFAM" id="SSF48452">
    <property type="entry name" value="TPR-like"/>
    <property type="match status" value="1"/>
</dbReference>
<feature type="domain" description="Outer membrane lipoprotein BamD-like" evidence="4">
    <location>
        <begin position="25"/>
        <end position="201"/>
    </location>
</feature>
<protein>
    <submittedName>
        <fullName evidence="5">Outer membrane assembly lipoprotein YfiO</fullName>
    </submittedName>
</protein>
<dbReference type="Gene3D" id="1.25.40.10">
    <property type="entry name" value="Tetratricopeptide repeat domain"/>
    <property type="match status" value="1"/>
</dbReference>
<keyword evidence="3" id="KW-0998">Cell outer membrane</keyword>
<dbReference type="HAMAP" id="MF_00922">
    <property type="entry name" value="OM_assembly_BamD"/>
    <property type="match status" value="1"/>
</dbReference>
<dbReference type="NCBIfam" id="TIGR03302">
    <property type="entry name" value="OM_YfiO"/>
    <property type="match status" value="1"/>
</dbReference>